<dbReference type="Proteomes" id="UP001151234">
    <property type="component" value="Unassembled WGS sequence"/>
</dbReference>
<protein>
    <submittedName>
        <fullName evidence="5">Dipeptidase</fullName>
        <ecNumber evidence="5">3.4.13.-</ecNumber>
    </submittedName>
</protein>
<feature type="domain" description="Peptidase M20 dimerisation" evidence="4">
    <location>
        <begin position="202"/>
        <end position="359"/>
    </location>
</feature>
<dbReference type="RefSeq" id="WP_267993276.1">
    <property type="nucleotide sequence ID" value="NZ_JAPJZI010000002.1"/>
</dbReference>
<dbReference type="PANTHER" id="PTHR43270:SF12">
    <property type="entry name" value="SUCCINYL-DIAMINOPIMELATE DESUCCINYLASE"/>
    <property type="match status" value="1"/>
</dbReference>
<organism evidence="5 6">
    <name type="scientific">Hoeflea prorocentri</name>
    <dbReference type="NCBI Taxonomy" id="1922333"/>
    <lineage>
        <taxon>Bacteria</taxon>
        <taxon>Pseudomonadati</taxon>
        <taxon>Pseudomonadota</taxon>
        <taxon>Alphaproteobacteria</taxon>
        <taxon>Hyphomicrobiales</taxon>
        <taxon>Rhizobiaceae</taxon>
        <taxon>Hoeflea</taxon>
    </lineage>
</organism>
<gene>
    <name evidence="5" type="ORF">OQ273_22120</name>
</gene>
<name>A0A9X3UMB5_9HYPH</name>
<dbReference type="Pfam" id="PF07687">
    <property type="entry name" value="M20_dimer"/>
    <property type="match status" value="1"/>
</dbReference>
<dbReference type="EMBL" id="JAPJZI010000002">
    <property type="protein sequence ID" value="MDA5401285.1"/>
    <property type="molecule type" value="Genomic_DNA"/>
</dbReference>
<dbReference type="GO" id="GO:0006508">
    <property type="term" value="P:proteolysis"/>
    <property type="evidence" value="ECO:0007669"/>
    <property type="project" value="UniProtKB-KW"/>
</dbReference>
<dbReference type="NCBIfam" id="NF005914">
    <property type="entry name" value="PRK07907.1"/>
    <property type="match status" value="1"/>
</dbReference>
<dbReference type="GO" id="GO:0016805">
    <property type="term" value="F:dipeptidase activity"/>
    <property type="evidence" value="ECO:0007669"/>
    <property type="project" value="UniProtKB-KW"/>
</dbReference>
<dbReference type="InterPro" id="IPR002933">
    <property type="entry name" value="Peptidase_M20"/>
</dbReference>
<dbReference type="Pfam" id="PF01546">
    <property type="entry name" value="Peptidase_M20"/>
    <property type="match status" value="1"/>
</dbReference>
<dbReference type="GO" id="GO:0046872">
    <property type="term" value="F:metal ion binding"/>
    <property type="evidence" value="ECO:0007669"/>
    <property type="project" value="UniProtKB-KW"/>
</dbReference>
<keyword evidence="3 5" id="KW-0378">Hydrolase</keyword>
<keyword evidence="6" id="KW-1185">Reference proteome</keyword>
<dbReference type="NCBIfam" id="NF006053">
    <property type="entry name" value="PRK08201.1"/>
    <property type="match status" value="1"/>
</dbReference>
<sequence>MSAVKDVLDHVDAGIDKGLERLFELVRIPSISTDPSHASDVRRAAEWLAADLRSMGFDANLRETEGHPMVVGHGPKTDGPHVLFYGHYDVQPADPLELWDTDPFEPVLRPQPDGETHIVGRGASDDKGALMTFVEACRAFIDVRGSLPLNVSFLFEGEEESGSGSLAGFLEKTAEELRCDAVLVCDTDMWDRDTPAVTTMLRGLVGQELTITCADRDLHSGMFGNAARNAGQVLGDVIASLRGENGSVLIDGFYDGVEDLDPAIAELWAELPFDEEAFLTDIGLHIPAGETGRTILEQVWARPTCEINGIWSGYTEPGFKTVIPAKAHAKISFRLVAGQDPEKIRAAFQRHVRDQLPDDCDVTFADHGLSPATSMPTDGAFMQATLKALSEEWETKAAIAGTGGSIPIIGEFERRLGTNALLVGFGRFDNRIHSPNEKYDLSSYHKGTRSWVRILHALAHAN</sequence>
<keyword evidence="1" id="KW-0645">Protease</keyword>
<evidence type="ECO:0000313" key="5">
    <source>
        <dbReference type="EMBL" id="MDA5401285.1"/>
    </source>
</evidence>
<dbReference type="EC" id="3.4.13.-" evidence="5"/>
<evidence type="ECO:0000256" key="1">
    <source>
        <dbReference type="ARBA" id="ARBA00022670"/>
    </source>
</evidence>
<comment type="caution">
    <text evidence="5">The sequence shown here is derived from an EMBL/GenBank/DDBJ whole genome shotgun (WGS) entry which is preliminary data.</text>
</comment>
<dbReference type="Gene3D" id="3.40.630.10">
    <property type="entry name" value="Zn peptidases"/>
    <property type="match status" value="1"/>
</dbReference>
<reference evidence="5" key="1">
    <citation type="submission" date="2022-11" db="EMBL/GenBank/DDBJ databases">
        <title>Draft genome sequence of Hoeflea poritis E7-10 and Hoeflea prorocentri PM5-8, separated from scleractinian coral Porites lutea and marine dinoflagellate.</title>
        <authorList>
            <person name="Zhang G."/>
            <person name="Wei Q."/>
            <person name="Cai L."/>
        </authorList>
    </citation>
    <scope>NUCLEOTIDE SEQUENCE</scope>
    <source>
        <strain evidence="5">PM5-8</strain>
    </source>
</reference>
<evidence type="ECO:0000259" key="4">
    <source>
        <dbReference type="Pfam" id="PF07687"/>
    </source>
</evidence>
<dbReference type="NCBIfam" id="NF006579">
    <property type="entry name" value="PRK09104.1"/>
    <property type="match status" value="1"/>
</dbReference>
<keyword evidence="2" id="KW-0479">Metal-binding</keyword>
<keyword evidence="5" id="KW-0224">Dipeptidase</keyword>
<evidence type="ECO:0000256" key="2">
    <source>
        <dbReference type="ARBA" id="ARBA00022723"/>
    </source>
</evidence>
<proteinExistence type="predicted"/>
<evidence type="ECO:0000256" key="3">
    <source>
        <dbReference type="ARBA" id="ARBA00022801"/>
    </source>
</evidence>
<dbReference type="PANTHER" id="PTHR43270">
    <property type="entry name" value="BETA-ALA-HIS DIPEPTIDASE"/>
    <property type="match status" value="1"/>
</dbReference>
<dbReference type="AlphaFoldDB" id="A0A9X3UMB5"/>
<accession>A0A9X3UMB5</accession>
<evidence type="ECO:0000313" key="6">
    <source>
        <dbReference type="Proteomes" id="UP001151234"/>
    </source>
</evidence>
<dbReference type="Gene3D" id="3.30.70.360">
    <property type="match status" value="1"/>
</dbReference>
<dbReference type="InterPro" id="IPR051458">
    <property type="entry name" value="Cyt/Met_Dipeptidase"/>
</dbReference>
<dbReference type="SUPFAM" id="SSF53187">
    <property type="entry name" value="Zn-dependent exopeptidases"/>
    <property type="match status" value="1"/>
</dbReference>
<dbReference type="InterPro" id="IPR011650">
    <property type="entry name" value="Peptidase_M20_dimer"/>
</dbReference>